<feature type="transmembrane region" description="Helical" evidence="1">
    <location>
        <begin position="382"/>
        <end position="403"/>
    </location>
</feature>
<feature type="transmembrane region" description="Helical" evidence="1">
    <location>
        <begin position="16"/>
        <end position="37"/>
    </location>
</feature>
<dbReference type="Pfam" id="PF07690">
    <property type="entry name" value="MFS_1"/>
    <property type="match status" value="1"/>
</dbReference>
<dbReference type="SUPFAM" id="SSF103473">
    <property type="entry name" value="MFS general substrate transporter"/>
    <property type="match status" value="1"/>
</dbReference>
<dbReference type="PANTHER" id="PTHR23526:SF2">
    <property type="entry name" value="MAJOR FACILITATOR SUPERFAMILY (MFS) PROFILE DOMAIN-CONTAINING PROTEIN"/>
    <property type="match status" value="1"/>
</dbReference>
<dbReference type="InterPro" id="IPR052528">
    <property type="entry name" value="Sugar_transport-like"/>
</dbReference>
<dbReference type="EMBL" id="DSTT01000002">
    <property type="protein sequence ID" value="HFK23472.1"/>
    <property type="molecule type" value="Genomic_DNA"/>
</dbReference>
<dbReference type="GO" id="GO:0022857">
    <property type="term" value="F:transmembrane transporter activity"/>
    <property type="evidence" value="ECO:0007669"/>
    <property type="project" value="InterPro"/>
</dbReference>
<gene>
    <name evidence="2" type="ORF">ENS15_02295</name>
</gene>
<feature type="transmembrane region" description="Helical" evidence="1">
    <location>
        <begin position="139"/>
        <end position="160"/>
    </location>
</feature>
<sequence length="409" mass="47295">MKITNFLKLDRREKHTFLFLLIGSIFNGISLGVLLLQEFILRKTLFGNLFELTVLVMIQPVSNLFSIFFYPLSKNFKKKNDFFLLIAFVGKLILLLMLLTKSSKIFILIISVFYIFNTFMNPLFSNIMQVNFSKKNRGLVYGIVSSVSVLSTLVVSNLSGKLLDVNDNLYKLLFSISALSGFLCCFFFSRIKIRKIKQKKIEEKISFLQPIKIIVKILKNNRDFTKYEIFFFIYGIGYLIILPAIPVYFVDILKLDYSKISFIKGFLGQLGYIVFFPFVGFFLDRMNIFLYSSLTFLLLSFYPFFLLISSFVRSPFFFIYSAFLIFSISMSAVSVIWDLSSIHFAKDSDSSQFQNVHIFLTGVRGIIVPSLGYLILKFSSPKLLFLISTLFFLFSSFGMFFLFNKSKSS</sequence>
<dbReference type="Gene3D" id="1.20.1250.20">
    <property type="entry name" value="MFS general substrate transporter like domains"/>
    <property type="match status" value="2"/>
</dbReference>
<dbReference type="AlphaFoldDB" id="A0A7C3J5U5"/>
<feature type="transmembrane region" description="Helical" evidence="1">
    <location>
        <begin position="358"/>
        <end position="376"/>
    </location>
</feature>
<keyword evidence="1" id="KW-0812">Transmembrane</keyword>
<reference evidence="2" key="1">
    <citation type="journal article" date="2020" name="mSystems">
        <title>Genome- and Community-Level Interaction Insights into Carbon Utilization and Element Cycling Functions of Hydrothermarchaeota in Hydrothermal Sediment.</title>
        <authorList>
            <person name="Zhou Z."/>
            <person name="Liu Y."/>
            <person name="Xu W."/>
            <person name="Pan J."/>
            <person name="Luo Z.H."/>
            <person name="Li M."/>
        </authorList>
    </citation>
    <scope>NUCLEOTIDE SEQUENCE [LARGE SCALE GENOMIC DNA]</scope>
    <source>
        <strain evidence="2">SpSt-464</strain>
    </source>
</reference>
<evidence type="ECO:0000256" key="1">
    <source>
        <dbReference type="SAM" id="Phobius"/>
    </source>
</evidence>
<feature type="transmembrane region" description="Helical" evidence="1">
    <location>
        <begin position="317"/>
        <end position="337"/>
    </location>
</feature>
<name>A0A7C3J5U5_UNCW3</name>
<accession>A0A7C3J5U5</accession>
<proteinExistence type="predicted"/>
<feature type="transmembrane region" description="Helical" evidence="1">
    <location>
        <begin position="82"/>
        <end position="99"/>
    </location>
</feature>
<evidence type="ECO:0000313" key="2">
    <source>
        <dbReference type="EMBL" id="HFK23472.1"/>
    </source>
</evidence>
<feature type="transmembrane region" description="Helical" evidence="1">
    <location>
        <begin position="49"/>
        <end position="70"/>
    </location>
</feature>
<feature type="transmembrane region" description="Helical" evidence="1">
    <location>
        <begin position="262"/>
        <end position="283"/>
    </location>
</feature>
<dbReference type="InterPro" id="IPR011701">
    <property type="entry name" value="MFS"/>
</dbReference>
<comment type="caution">
    <text evidence="2">The sequence shown here is derived from an EMBL/GenBank/DDBJ whole genome shotgun (WGS) entry which is preliminary data.</text>
</comment>
<feature type="transmembrane region" description="Helical" evidence="1">
    <location>
        <begin position="288"/>
        <end position="311"/>
    </location>
</feature>
<dbReference type="InterPro" id="IPR036259">
    <property type="entry name" value="MFS_trans_sf"/>
</dbReference>
<feature type="transmembrane region" description="Helical" evidence="1">
    <location>
        <begin position="105"/>
        <end position="127"/>
    </location>
</feature>
<feature type="transmembrane region" description="Helical" evidence="1">
    <location>
        <begin position="172"/>
        <end position="191"/>
    </location>
</feature>
<organism evidence="2">
    <name type="scientific">candidate division WOR-3 bacterium</name>
    <dbReference type="NCBI Taxonomy" id="2052148"/>
    <lineage>
        <taxon>Bacteria</taxon>
        <taxon>Bacteria division WOR-3</taxon>
    </lineage>
</organism>
<feature type="transmembrane region" description="Helical" evidence="1">
    <location>
        <begin position="229"/>
        <end position="250"/>
    </location>
</feature>
<dbReference type="PANTHER" id="PTHR23526">
    <property type="entry name" value="INTEGRAL MEMBRANE TRANSPORT PROTEIN-RELATED"/>
    <property type="match status" value="1"/>
</dbReference>
<protein>
    <submittedName>
        <fullName evidence="2">MFS transporter</fullName>
    </submittedName>
</protein>
<keyword evidence="1" id="KW-1133">Transmembrane helix</keyword>
<keyword evidence="1" id="KW-0472">Membrane</keyword>